<evidence type="ECO:0000256" key="2">
    <source>
        <dbReference type="SAM" id="Phobius"/>
    </source>
</evidence>
<evidence type="ECO:0000313" key="4">
    <source>
        <dbReference type="Proteomes" id="UP000005237"/>
    </source>
</evidence>
<reference evidence="3" key="2">
    <citation type="submission" date="2022-06" db="UniProtKB">
        <authorList>
            <consortium name="EnsemblMetazoa"/>
        </authorList>
    </citation>
    <scope>IDENTIFICATION</scope>
    <source>
        <strain evidence="3">DF5081</strain>
    </source>
</reference>
<evidence type="ECO:0000256" key="1">
    <source>
        <dbReference type="SAM" id="MobiDB-lite"/>
    </source>
</evidence>
<feature type="compositionally biased region" description="Low complexity" evidence="1">
    <location>
        <begin position="157"/>
        <end position="167"/>
    </location>
</feature>
<feature type="region of interest" description="Disordered" evidence="1">
    <location>
        <begin position="148"/>
        <end position="183"/>
    </location>
</feature>
<sequence length="183" mass="20793">MITRMKILNSKSLKRERESFNNLRYVRNSKLKSKEKTLRAVAAARYNPLLIGGMINMVLALLNLFFALLNFALINGKYNTRLRILAEKVRISLEEIASRDMHPKIKMALSRRFAPKDALLSQVLQLLKEPSEYFGHANDLLPGQIEKRLGRLDAPPNTNTKSTASKKTGGKKKNKSKEAEENN</sequence>
<organism evidence="3 4">
    <name type="scientific">Caenorhabditis japonica</name>
    <dbReference type="NCBI Taxonomy" id="281687"/>
    <lineage>
        <taxon>Eukaryota</taxon>
        <taxon>Metazoa</taxon>
        <taxon>Ecdysozoa</taxon>
        <taxon>Nematoda</taxon>
        <taxon>Chromadorea</taxon>
        <taxon>Rhabditida</taxon>
        <taxon>Rhabditina</taxon>
        <taxon>Rhabditomorpha</taxon>
        <taxon>Rhabditoidea</taxon>
        <taxon>Rhabditidae</taxon>
        <taxon>Peloderinae</taxon>
        <taxon>Caenorhabditis</taxon>
    </lineage>
</organism>
<name>A0A8R1E5Q1_CAEJA</name>
<keyword evidence="2" id="KW-0812">Transmembrane</keyword>
<keyword evidence="2" id="KW-0472">Membrane</keyword>
<protein>
    <submittedName>
        <fullName evidence="3">Uncharacterized protein</fullName>
    </submittedName>
</protein>
<dbReference type="EnsemblMetazoa" id="CJA22858b.1">
    <property type="protein sequence ID" value="CJA22858b.1"/>
    <property type="gene ID" value="WBGene00178430"/>
</dbReference>
<accession>A0A8R1E5Q1</accession>
<evidence type="ECO:0000313" key="3">
    <source>
        <dbReference type="EnsemblMetazoa" id="CJA22858b.1"/>
    </source>
</evidence>
<dbReference type="Proteomes" id="UP000005237">
    <property type="component" value="Unassembled WGS sequence"/>
</dbReference>
<keyword evidence="2" id="KW-1133">Transmembrane helix</keyword>
<keyword evidence="4" id="KW-1185">Reference proteome</keyword>
<dbReference type="AlphaFoldDB" id="A0A8R1E5Q1"/>
<feature type="transmembrane region" description="Helical" evidence="2">
    <location>
        <begin position="49"/>
        <end position="73"/>
    </location>
</feature>
<reference evidence="4" key="1">
    <citation type="submission" date="2010-08" db="EMBL/GenBank/DDBJ databases">
        <authorList>
            <consortium name="Caenorhabditis japonica Sequencing Consortium"/>
            <person name="Wilson R.K."/>
        </authorList>
    </citation>
    <scope>NUCLEOTIDE SEQUENCE [LARGE SCALE GENOMIC DNA]</scope>
    <source>
        <strain evidence="4">DF5081</strain>
    </source>
</reference>
<proteinExistence type="predicted"/>